<keyword evidence="3" id="KW-1185">Reference proteome</keyword>
<gene>
    <name evidence="2" type="ORF">L3X38_017797</name>
</gene>
<dbReference type="InterPro" id="IPR043128">
    <property type="entry name" value="Rev_trsase/Diguanyl_cyclase"/>
</dbReference>
<dbReference type="PANTHER" id="PTHR24559">
    <property type="entry name" value="TRANSPOSON TY3-I GAG-POL POLYPROTEIN"/>
    <property type="match status" value="1"/>
</dbReference>
<dbReference type="EMBL" id="JAJFAZ020000003">
    <property type="protein sequence ID" value="KAI5338526.1"/>
    <property type="molecule type" value="Genomic_DNA"/>
</dbReference>
<dbReference type="InterPro" id="IPR053134">
    <property type="entry name" value="RNA-dir_DNA_polymerase"/>
</dbReference>
<dbReference type="Gene3D" id="3.10.10.10">
    <property type="entry name" value="HIV Type 1 Reverse Transcriptase, subunit A, domain 1"/>
    <property type="match status" value="1"/>
</dbReference>
<accession>A0AAD4ZAE0</accession>
<reference evidence="2 3" key="1">
    <citation type="journal article" date="2022" name="G3 (Bethesda)">
        <title>Whole-genome sequence and methylome profiling of the almond [Prunus dulcis (Mill.) D.A. Webb] cultivar 'Nonpareil'.</title>
        <authorList>
            <person name="D'Amico-Willman K.M."/>
            <person name="Ouma W.Z."/>
            <person name="Meulia T."/>
            <person name="Sideli G.M."/>
            <person name="Gradziel T.M."/>
            <person name="Fresnedo-Ramirez J."/>
        </authorList>
    </citation>
    <scope>NUCLEOTIDE SEQUENCE [LARGE SCALE GENOMIC DNA]</scope>
    <source>
        <strain evidence="2">Clone GOH B32 T37-40</strain>
    </source>
</reference>
<comment type="caution">
    <text evidence="2">The sequence shown here is derived from an EMBL/GenBank/DDBJ whole genome shotgun (WGS) entry which is preliminary data.</text>
</comment>
<dbReference type="InterPro" id="IPR000477">
    <property type="entry name" value="RT_dom"/>
</dbReference>
<dbReference type="PROSITE" id="PS50878">
    <property type="entry name" value="RT_POL"/>
    <property type="match status" value="1"/>
</dbReference>
<evidence type="ECO:0000259" key="1">
    <source>
        <dbReference type="PROSITE" id="PS50878"/>
    </source>
</evidence>
<dbReference type="InterPro" id="IPR043502">
    <property type="entry name" value="DNA/RNA_pol_sf"/>
</dbReference>
<dbReference type="Gene3D" id="3.30.70.270">
    <property type="match status" value="1"/>
</dbReference>
<dbReference type="Pfam" id="PF00078">
    <property type="entry name" value="RVT_1"/>
    <property type="match status" value="1"/>
</dbReference>
<proteinExistence type="predicted"/>
<protein>
    <recommendedName>
        <fullName evidence="1">Reverse transcriptase domain-containing protein</fullName>
    </recommendedName>
</protein>
<organism evidence="2 3">
    <name type="scientific">Prunus dulcis</name>
    <name type="common">Almond</name>
    <name type="synonym">Amygdalus dulcis</name>
    <dbReference type="NCBI Taxonomy" id="3755"/>
    <lineage>
        <taxon>Eukaryota</taxon>
        <taxon>Viridiplantae</taxon>
        <taxon>Streptophyta</taxon>
        <taxon>Embryophyta</taxon>
        <taxon>Tracheophyta</taxon>
        <taxon>Spermatophyta</taxon>
        <taxon>Magnoliopsida</taxon>
        <taxon>eudicotyledons</taxon>
        <taxon>Gunneridae</taxon>
        <taxon>Pentapetalae</taxon>
        <taxon>rosids</taxon>
        <taxon>fabids</taxon>
        <taxon>Rosales</taxon>
        <taxon>Rosaceae</taxon>
        <taxon>Amygdaloideae</taxon>
        <taxon>Amygdaleae</taxon>
        <taxon>Prunus</taxon>
    </lineage>
</organism>
<dbReference type="PANTHER" id="PTHR24559:SF444">
    <property type="entry name" value="REVERSE TRANSCRIPTASE DOMAIN-CONTAINING PROTEIN"/>
    <property type="match status" value="1"/>
</dbReference>
<dbReference type="AlphaFoldDB" id="A0AAD4ZAE0"/>
<name>A0AAD4ZAE0_PRUDU</name>
<sequence length="163" mass="18575">MDRLSVIGFIKEVDYPTWLANVVMDLFPLPRIDQLVDATAGHALLSFMDAYSGYNQIFMHPEDQAHTSFITDRSLYCYKVMPLGLKNVGATYQRLVNTLFTILIGNIMEVYVDDMLVKSRTTDQHIPNLSAMFTILKQYRMRLNPTKCAFAVASSKFLGFMIS</sequence>
<feature type="domain" description="Reverse transcriptase" evidence="1">
    <location>
        <begin position="1"/>
        <end position="162"/>
    </location>
</feature>
<dbReference type="Proteomes" id="UP001054821">
    <property type="component" value="Chromosome 3"/>
</dbReference>
<evidence type="ECO:0000313" key="2">
    <source>
        <dbReference type="EMBL" id="KAI5338526.1"/>
    </source>
</evidence>
<dbReference type="CDD" id="cd01647">
    <property type="entry name" value="RT_LTR"/>
    <property type="match status" value="1"/>
</dbReference>
<dbReference type="SUPFAM" id="SSF56672">
    <property type="entry name" value="DNA/RNA polymerases"/>
    <property type="match status" value="1"/>
</dbReference>
<evidence type="ECO:0000313" key="3">
    <source>
        <dbReference type="Proteomes" id="UP001054821"/>
    </source>
</evidence>